<dbReference type="InterPro" id="IPR029068">
    <property type="entry name" value="Glyas_Bleomycin-R_OHBP_Dase"/>
</dbReference>
<dbReference type="CDD" id="cd06588">
    <property type="entry name" value="PhnB_like"/>
    <property type="match status" value="1"/>
</dbReference>
<feature type="domain" description="PhnB-like" evidence="1">
    <location>
        <begin position="3"/>
        <end position="130"/>
    </location>
</feature>
<dbReference type="OrthoDB" id="9795306at2"/>
<accession>A0A372NVA0</accession>
<dbReference type="SUPFAM" id="SSF54593">
    <property type="entry name" value="Glyoxalase/Bleomycin resistance protein/Dihydroxybiphenyl dioxygenase"/>
    <property type="match status" value="1"/>
</dbReference>
<dbReference type="AlphaFoldDB" id="A0A372NVA0"/>
<comment type="caution">
    <text evidence="2">The sequence shown here is derived from an EMBL/GenBank/DDBJ whole genome shotgun (WGS) entry which is preliminary data.</text>
</comment>
<dbReference type="InterPro" id="IPR028973">
    <property type="entry name" value="PhnB-like"/>
</dbReference>
<name>A0A372NVA0_9SPHI</name>
<organism evidence="2 3">
    <name type="scientific">Mucilaginibacter conchicola</name>
    <dbReference type="NCBI Taxonomy" id="2303333"/>
    <lineage>
        <taxon>Bacteria</taxon>
        <taxon>Pseudomonadati</taxon>
        <taxon>Bacteroidota</taxon>
        <taxon>Sphingobacteriia</taxon>
        <taxon>Sphingobacteriales</taxon>
        <taxon>Sphingobacteriaceae</taxon>
        <taxon>Mucilaginibacter</taxon>
    </lineage>
</organism>
<evidence type="ECO:0000259" key="1">
    <source>
        <dbReference type="Pfam" id="PF06983"/>
    </source>
</evidence>
<dbReference type="Gene3D" id="3.10.180.10">
    <property type="entry name" value="2,3-Dihydroxybiphenyl 1,2-Dioxygenase, domain 1"/>
    <property type="match status" value="1"/>
</dbReference>
<dbReference type="RefSeq" id="WP_117392348.1">
    <property type="nucleotide sequence ID" value="NZ_QWDC01000002.1"/>
</dbReference>
<gene>
    <name evidence="2" type="ORF">D0C36_14585</name>
</gene>
<dbReference type="Pfam" id="PF06983">
    <property type="entry name" value="3-dmu-9_3-mt"/>
    <property type="match status" value="1"/>
</dbReference>
<evidence type="ECO:0000313" key="3">
    <source>
        <dbReference type="Proteomes" id="UP000264217"/>
    </source>
</evidence>
<protein>
    <submittedName>
        <fullName evidence="2">VOC family protein</fullName>
    </submittedName>
</protein>
<evidence type="ECO:0000313" key="2">
    <source>
        <dbReference type="EMBL" id="RFZ92639.1"/>
    </source>
</evidence>
<dbReference type="PANTHER" id="PTHR33990:SF1">
    <property type="entry name" value="PROTEIN YJDN"/>
    <property type="match status" value="1"/>
</dbReference>
<dbReference type="Proteomes" id="UP000264217">
    <property type="component" value="Unassembled WGS sequence"/>
</dbReference>
<proteinExistence type="predicted"/>
<sequence length="135" mass="15060">MSKISAYINFPNNATEAMTFYKEVFGGELNLMKIKDSPMKDNFPAELQDAILHADLTGDSFTIQGTDLPDNNVKEFTGAVSLTFAVASKAEVQEKFDQLKEGGKVIYEVMTFFAGTMGHVIDKFGIRWNVFTDEQ</sequence>
<dbReference type="PANTHER" id="PTHR33990">
    <property type="entry name" value="PROTEIN YJDN-RELATED"/>
    <property type="match status" value="1"/>
</dbReference>
<keyword evidence="3" id="KW-1185">Reference proteome</keyword>
<reference evidence="2 3" key="1">
    <citation type="submission" date="2018-08" db="EMBL/GenBank/DDBJ databases">
        <title>Mucilaginibacter sp. MYSH2.</title>
        <authorList>
            <person name="Seo T."/>
        </authorList>
    </citation>
    <scope>NUCLEOTIDE SEQUENCE [LARGE SCALE GENOMIC DNA]</scope>
    <source>
        <strain evidence="2 3">MYSH2</strain>
    </source>
</reference>
<dbReference type="EMBL" id="QWDC01000002">
    <property type="protein sequence ID" value="RFZ92639.1"/>
    <property type="molecule type" value="Genomic_DNA"/>
</dbReference>